<evidence type="ECO:0008006" key="3">
    <source>
        <dbReference type="Google" id="ProtNLM"/>
    </source>
</evidence>
<protein>
    <recommendedName>
        <fullName evidence="3">ESX-1 secretion-associated protein EspH</fullName>
    </recommendedName>
</protein>
<comment type="caution">
    <text evidence="1">The sequence shown here is derived from an EMBL/GenBank/DDBJ whole genome shotgun (WGS) entry which is preliminary data.</text>
</comment>
<gene>
    <name evidence="1" type="ORF">ACT17_19545</name>
</gene>
<dbReference type="EMBL" id="LFOD01000019">
    <property type="protein sequence ID" value="KMV16681.1"/>
    <property type="molecule type" value="Genomic_DNA"/>
</dbReference>
<accession>A0A0J8U5I7</accession>
<name>A0A0J8U5I7_9MYCO</name>
<proteinExistence type="predicted"/>
<dbReference type="AlphaFoldDB" id="A0A0J8U5I7"/>
<dbReference type="Proteomes" id="UP000037594">
    <property type="component" value="Unassembled WGS sequence"/>
</dbReference>
<evidence type="ECO:0000313" key="1">
    <source>
        <dbReference type="EMBL" id="KMV16681.1"/>
    </source>
</evidence>
<dbReference type="PATRIC" id="fig|451644.5.peg.4037"/>
<organism evidence="1 2">
    <name type="scientific">Mycolicibacterium conceptionense</name>
    <dbReference type="NCBI Taxonomy" id="451644"/>
    <lineage>
        <taxon>Bacteria</taxon>
        <taxon>Bacillati</taxon>
        <taxon>Actinomycetota</taxon>
        <taxon>Actinomycetes</taxon>
        <taxon>Mycobacteriales</taxon>
        <taxon>Mycobacteriaceae</taxon>
        <taxon>Mycolicibacterium</taxon>
    </lineage>
</organism>
<reference evidence="1 2" key="1">
    <citation type="submission" date="2015-06" db="EMBL/GenBank/DDBJ databases">
        <title>Genome sequence of Mycobacterium conceptionense strain MLE.</title>
        <authorList>
            <person name="Greninger A.L."/>
            <person name="Cunningham G."/>
            <person name="Chiu C.Y."/>
            <person name="Miller S."/>
        </authorList>
    </citation>
    <scope>NUCLEOTIDE SEQUENCE [LARGE SCALE GENOMIC DNA]</scope>
    <source>
        <strain evidence="1 2">MLE</strain>
    </source>
</reference>
<sequence length="144" mass="15293">MDDYGTAEAVDYGVDDEDDGFGAIDNEAAAEDEDEIPVVQAMNPPGTVTVTAYLNGSVAQVDLDPKVTTLTEAQLADEIRVVAGVAAMRATAVVHIGVVNMLVDEGMDFREAREFVGMNMPFATPEQAGEAELALIARHSDPQH</sequence>
<evidence type="ECO:0000313" key="2">
    <source>
        <dbReference type="Proteomes" id="UP000037594"/>
    </source>
</evidence>